<accession>A0A2G9S732</accession>
<dbReference type="Proteomes" id="UP000228934">
    <property type="component" value="Unassembled WGS sequence"/>
</dbReference>
<reference evidence="2" key="1">
    <citation type="journal article" date="2017" name="Nat. Commun.">
        <title>The North American bullfrog draft genome provides insight into hormonal regulation of long noncoding RNA.</title>
        <authorList>
            <person name="Hammond S.A."/>
            <person name="Warren R.L."/>
            <person name="Vandervalk B.P."/>
            <person name="Kucuk E."/>
            <person name="Khan H."/>
            <person name="Gibb E.A."/>
            <person name="Pandoh P."/>
            <person name="Kirk H."/>
            <person name="Zhao Y."/>
            <person name="Jones M."/>
            <person name="Mungall A.J."/>
            <person name="Coope R."/>
            <person name="Pleasance S."/>
            <person name="Moore R.A."/>
            <person name="Holt R.A."/>
            <person name="Round J.M."/>
            <person name="Ohora S."/>
            <person name="Walle B.V."/>
            <person name="Veldhoen N."/>
            <person name="Helbing C.C."/>
            <person name="Birol I."/>
        </authorList>
    </citation>
    <scope>NUCLEOTIDE SEQUENCE [LARGE SCALE GENOMIC DNA]</scope>
</reference>
<sequence length="66" mass="7200">MPDRNFIRLTVPTVQSLFAGRNAASQDHPPSIASMMASGIGGEKEFPAVRSAVVVDRYKKKKKAIK</sequence>
<dbReference type="OrthoDB" id="161814at2759"/>
<evidence type="ECO:0000313" key="2">
    <source>
        <dbReference type="Proteomes" id="UP000228934"/>
    </source>
</evidence>
<proteinExistence type="predicted"/>
<protein>
    <submittedName>
        <fullName evidence="1">Uncharacterized protein</fullName>
    </submittedName>
</protein>
<keyword evidence="2" id="KW-1185">Reference proteome</keyword>
<organism evidence="1 2">
    <name type="scientific">Aquarana catesbeiana</name>
    <name type="common">American bullfrog</name>
    <name type="synonym">Rana catesbeiana</name>
    <dbReference type="NCBI Taxonomy" id="8400"/>
    <lineage>
        <taxon>Eukaryota</taxon>
        <taxon>Metazoa</taxon>
        <taxon>Chordata</taxon>
        <taxon>Craniata</taxon>
        <taxon>Vertebrata</taxon>
        <taxon>Euteleostomi</taxon>
        <taxon>Amphibia</taxon>
        <taxon>Batrachia</taxon>
        <taxon>Anura</taxon>
        <taxon>Neobatrachia</taxon>
        <taxon>Ranoidea</taxon>
        <taxon>Ranidae</taxon>
        <taxon>Aquarana</taxon>
    </lineage>
</organism>
<dbReference type="EMBL" id="KV926618">
    <property type="protein sequence ID" value="PIO35942.1"/>
    <property type="molecule type" value="Genomic_DNA"/>
</dbReference>
<dbReference type="AlphaFoldDB" id="A0A2G9S732"/>
<name>A0A2G9S732_AQUCT</name>
<gene>
    <name evidence="1" type="ORF">AB205_0180240</name>
</gene>
<evidence type="ECO:0000313" key="1">
    <source>
        <dbReference type="EMBL" id="PIO35942.1"/>
    </source>
</evidence>